<name>A0A0F9LB76_9ZZZZ</name>
<comment type="caution">
    <text evidence="1">The sequence shown here is derived from an EMBL/GenBank/DDBJ whole genome shotgun (WGS) entry which is preliminary data.</text>
</comment>
<feature type="non-terminal residue" evidence="1">
    <location>
        <position position="1"/>
    </location>
</feature>
<protein>
    <submittedName>
        <fullName evidence="1">Uncharacterized protein</fullName>
    </submittedName>
</protein>
<reference evidence="1" key="1">
    <citation type="journal article" date="2015" name="Nature">
        <title>Complex archaea that bridge the gap between prokaryotes and eukaryotes.</title>
        <authorList>
            <person name="Spang A."/>
            <person name="Saw J.H."/>
            <person name="Jorgensen S.L."/>
            <person name="Zaremba-Niedzwiedzka K."/>
            <person name="Martijn J."/>
            <person name="Lind A.E."/>
            <person name="van Eijk R."/>
            <person name="Schleper C."/>
            <person name="Guy L."/>
            <person name="Ettema T.J."/>
        </authorList>
    </citation>
    <scope>NUCLEOTIDE SEQUENCE</scope>
</reference>
<gene>
    <name evidence="1" type="ORF">LCGC14_1600800</name>
</gene>
<evidence type="ECO:0000313" key="1">
    <source>
        <dbReference type="EMBL" id="KKM24860.1"/>
    </source>
</evidence>
<dbReference type="AlphaFoldDB" id="A0A0F9LB76"/>
<proteinExistence type="predicted"/>
<organism evidence="1">
    <name type="scientific">marine sediment metagenome</name>
    <dbReference type="NCBI Taxonomy" id="412755"/>
    <lineage>
        <taxon>unclassified sequences</taxon>
        <taxon>metagenomes</taxon>
        <taxon>ecological metagenomes</taxon>
    </lineage>
</organism>
<dbReference type="EMBL" id="LAZR01012835">
    <property type="protein sequence ID" value="KKM24860.1"/>
    <property type="molecule type" value="Genomic_DNA"/>
</dbReference>
<accession>A0A0F9LB76</accession>
<sequence>VVPRKDDLVRLTYENSEVEEKYTIVSGEVDFVRWDFDNTGVAPMHTFSSRC</sequence>